<reference evidence="2 3" key="1">
    <citation type="submission" date="2018-07" db="EMBL/GenBank/DDBJ databases">
        <title>Whole Genome Shotgun Sequence of Streptomyces spongiicola strain 531S.</title>
        <authorList>
            <person name="Dohra H."/>
            <person name="Kodani S."/>
        </authorList>
    </citation>
    <scope>NUCLEOTIDE SEQUENCE [LARGE SCALE GENOMIC DNA]</scope>
    <source>
        <strain evidence="2 3">531S</strain>
    </source>
</reference>
<dbReference type="AlphaFoldDB" id="A0A388T7R3"/>
<feature type="transmembrane region" description="Helical" evidence="1">
    <location>
        <begin position="50"/>
        <end position="70"/>
    </location>
</feature>
<name>A0A388T7R3_9ACTN</name>
<dbReference type="EMBL" id="BGZL01000017">
    <property type="protein sequence ID" value="GBQ03385.1"/>
    <property type="molecule type" value="Genomic_DNA"/>
</dbReference>
<evidence type="ECO:0000313" key="3">
    <source>
        <dbReference type="Proteomes" id="UP000265354"/>
    </source>
</evidence>
<gene>
    <name evidence="2" type="ORF">SSP531S_48580</name>
</gene>
<comment type="caution">
    <text evidence="2">The sequence shown here is derived from an EMBL/GenBank/DDBJ whole genome shotgun (WGS) entry which is preliminary data.</text>
</comment>
<keyword evidence="1" id="KW-0812">Transmembrane</keyword>
<feature type="transmembrane region" description="Helical" evidence="1">
    <location>
        <begin position="12"/>
        <end position="43"/>
    </location>
</feature>
<keyword evidence="1" id="KW-1133">Transmembrane helix</keyword>
<keyword evidence="1" id="KW-0472">Membrane</keyword>
<evidence type="ECO:0000313" key="2">
    <source>
        <dbReference type="EMBL" id="GBQ03385.1"/>
    </source>
</evidence>
<sequence>MPEPCGFPVLAAPFVALFGAGSGLLVTSVLFTVAGGLVAYLLLRAVGAPARFALIGQAFFYACPIGWWGGYPSQRALSSLSS</sequence>
<proteinExistence type="predicted"/>
<organism evidence="2 3">
    <name type="scientific">Streptomyces spongiicola</name>
    <dbReference type="NCBI Taxonomy" id="1690221"/>
    <lineage>
        <taxon>Bacteria</taxon>
        <taxon>Bacillati</taxon>
        <taxon>Actinomycetota</taxon>
        <taxon>Actinomycetes</taxon>
        <taxon>Kitasatosporales</taxon>
        <taxon>Streptomycetaceae</taxon>
        <taxon>Streptomyces</taxon>
    </lineage>
</organism>
<accession>A0A388T7R3</accession>
<evidence type="ECO:0000256" key="1">
    <source>
        <dbReference type="SAM" id="Phobius"/>
    </source>
</evidence>
<protein>
    <submittedName>
        <fullName evidence="2">Uncharacterized protein</fullName>
    </submittedName>
</protein>
<dbReference type="Proteomes" id="UP000265354">
    <property type="component" value="Unassembled WGS sequence"/>
</dbReference>